<evidence type="ECO:0000313" key="1">
    <source>
        <dbReference type="EMBL" id="QDT63425.1"/>
    </source>
</evidence>
<keyword evidence="2" id="KW-1185">Reference proteome</keyword>
<sequence>MQRESCEPQRLGERVKLCSTVAFVMIIQPKSAWMFAVQGHYNRQYRQNTQGR</sequence>
<dbReference type="KEGG" id="chya:V22_06460"/>
<organism evidence="1 2">
    <name type="scientific">Calycomorphotria hydatis</name>
    <dbReference type="NCBI Taxonomy" id="2528027"/>
    <lineage>
        <taxon>Bacteria</taxon>
        <taxon>Pseudomonadati</taxon>
        <taxon>Planctomycetota</taxon>
        <taxon>Planctomycetia</taxon>
        <taxon>Planctomycetales</taxon>
        <taxon>Planctomycetaceae</taxon>
        <taxon>Calycomorphotria</taxon>
    </lineage>
</organism>
<dbReference type="Proteomes" id="UP000319976">
    <property type="component" value="Chromosome"/>
</dbReference>
<proteinExistence type="predicted"/>
<reference evidence="1 2" key="1">
    <citation type="submission" date="2019-02" db="EMBL/GenBank/DDBJ databases">
        <title>Deep-cultivation of Planctomycetes and their phenomic and genomic characterization uncovers novel biology.</title>
        <authorList>
            <person name="Wiegand S."/>
            <person name="Jogler M."/>
            <person name="Boedeker C."/>
            <person name="Pinto D."/>
            <person name="Vollmers J."/>
            <person name="Rivas-Marin E."/>
            <person name="Kohn T."/>
            <person name="Peeters S.H."/>
            <person name="Heuer A."/>
            <person name="Rast P."/>
            <person name="Oberbeckmann S."/>
            <person name="Bunk B."/>
            <person name="Jeske O."/>
            <person name="Meyerdierks A."/>
            <person name="Storesund J.E."/>
            <person name="Kallscheuer N."/>
            <person name="Luecker S."/>
            <person name="Lage O.M."/>
            <person name="Pohl T."/>
            <person name="Merkel B.J."/>
            <person name="Hornburger P."/>
            <person name="Mueller R.-W."/>
            <person name="Bruemmer F."/>
            <person name="Labrenz M."/>
            <person name="Spormann A.M."/>
            <person name="Op den Camp H."/>
            <person name="Overmann J."/>
            <person name="Amann R."/>
            <person name="Jetten M.S.M."/>
            <person name="Mascher T."/>
            <person name="Medema M.H."/>
            <person name="Devos D.P."/>
            <person name="Kaster A.-K."/>
            <person name="Ovreas L."/>
            <person name="Rohde M."/>
            <person name="Galperin M.Y."/>
            <person name="Jogler C."/>
        </authorList>
    </citation>
    <scope>NUCLEOTIDE SEQUENCE [LARGE SCALE GENOMIC DNA]</scope>
    <source>
        <strain evidence="1 2">V22</strain>
    </source>
</reference>
<protein>
    <submittedName>
        <fullName evidence="1">Uncharacterized protein</fullName>
    </submittedName>
</protein>
<dbReference type="AlphaFoldDB" id="A0A517T4X4"/>
<evidence type="ECO:0000313" key="2">
    <source>
        <dbReference type="Proteomes" id="UP000319976"/>
    </source>
</evidence>
<accession>A0A517T4X4</accession>
<name>A0A517T4X4_9PLAN</name>
<dbReference type="EMBL" id="CP036316">
    <property type="protein sequence ID" value="QDT63425.1"/>
    <property type="molecule type" value="Genomic_DNA"/>
</dbReference>
<gene>
    <name evidence="1" type="ORF">V22_06460</name>
</gene>